<dbReference type="PANTHER" id="PTHR16288:SF0">
    <property type="entry name" value="TRNA (GUANINE-N(7)-)-METHYLTRANSFERASE NON-CATALYTIC SUBUNIT WDR4"/>
    <property type="match status" value="1"/>
</dbReference>
<keyword evidence="3 6" id="KW-0819">tRNA processing</keyword>
<comment type="pathway">
    <text evidence="6">tRNA modification; N(7)-methylguanine-tRNA biosynthesis.</text>
</comment>
<comment type="caution">
    <text evidence="7">The sequence shown here is derived from an EMBL/GenBank/DDBJ whole genome shotgun (WGS) entry which is preliminary data.</text>
</comment>
<keyword evidence="8" id="KW-1185">Reference proteome</keyword>
<proteinExistence type="inferred from homology"/>
<dbReference type="AlphaFoldDB" id="A0A1B7TID3"/>
<keyword evidence="2 6" id="KW-0853">WD repeat</keyword>
<dbReference type="GO" id="GO:0106004">
    <property type="term" value="P:tRNA (guanine-N7)-methylation"/>
    <property type="evidence" value="ECO:0007669"/>
    <property type="project" value="UniProtKB-UniRule"/>
</dbReference>
<evidence type="ECO:0000256" key="3">
    <source>
        <dbReference type="ARBA" id="ARBA00022694"/>
    </source>
</evidence>
<name>A0A1B7TID3_9ASCO</name>
<evidence type="ECO:0000256" key="5">
    <source>
        <dbReference type="ARBA" id="ARBA00023242"/>
    </source>
</evidence>
<accession>A0A1B7TID3</accession>
<evidence type="ECO:0000256" key="6">
    <source>
        <dbReference type="HAMAP-Rule" id="MF_03056"/>
    </source>
</evidence>
<dbReference type="PANTHER" id="PTHR16288">
    <property type="entry name" value="WD40 REPEAT PROTEIN 4"/>
    <property type="match status" value="1"/>
</dbReference>
<comment type="subcellular location">
    <subcellularLocation>
        <location evidence="1 6">Nucleus</location>
    </subcellularLocation>
</comment>
<dbReference type="Gene3D" id="2.130.10.10">
    <property type="entry name" value="YVTN repeat-like/Quinoprotein amine dehydrogenase"/>
    <property type="match status" value="1"/>
</dbReference>
<dbReference type="UniPathway" id="UPA00989"/>
<dbReference type="SUPFAM" id="SSF50978">
    <property type="entry name" value="WD40 repeat-like"/>
    <property type="match status" value="1"/>
</dbReference>
<dbReference type="InterPro" id="IPR028884">
    <property type="entry name" value="Trm82"/>
</dbReference>
<dbReference type="InterPro" id="IPR015943">
    <property type="entry name" value="WD40/YVTN_repeat-like_dom_sf"/>
</dbReference>
<evidence type="ECO:0000313" key="7">
    <source>
        <dbReference type="EMBL" id="OBA28486.1"/>
    </source>
</evidence>
<evidence type="ECO:0000256" key="4">
    <source>
        <dbReference type="ARBA" id="ARBA00022737"/>
    </source>
</evidence>
<dbReference type="GO" id="GO:0043527">
    <property type="term" value="C:tRNA methyltransferase complex"/>
    <property type="evidence" value="ECO:0007669"/>
    <property type="project" value="TreeGrafter"/>
</dbReference>
<organism evidence="7 8">
    <name type="scientific">Hanseniaspora valbyensis NRRL Y-1626</name>
    <dbReference type="NCBI Taxonomy" id="766949"/>
    <lineage>
        <taxon>Eukaryota</taxon>
        <taxon>Fungi</taxon>
        <taxon>Dikarya</taxon>
        <taxon>Ascomycota</taxon>
        <taxon>Saccharomycotina</taxon>
        <taxon>Saccharomycetes</taxon>
        <taxon>Saccharomycodales</taxon>
        <taxon>Saccharomycodaceae</taxon>
        <taxon>Hanseniaspora</taxon>
    </lineage>
</organism>
<sequence length="430" mass="49803">MSLENKLFTHPFQKIVTNKNGDLLFALIKDTFQVYSLTKDFQKIFEFKDSLPQIIEKEIETTKVDDDGKTIKKKKKKSSNYQPNKHQLENYEFLRAISLSKNEQQVYIISDFEKSVIIFNITYEEKEIRFDFFKKQSFPKRPNCLTSFEENLYIGDKFGDVYHIKNNDASVIKPEEMKPILGHVGLLTNVEHLQDESGKNYLLSVDRDEHLKLSHLPQSFILNKFIFGHKEFISTLVVLDSYLISAGGDDFIMVSNWKTGEVLDKYNYLDLIKDDDIVEKIHNALPRFQKEGQDTIREFCISQLFHNTKDNKIIAIIEGVSKIFVFDFENGKLVLNKTTKIDDTILSVANGPESEEASLIYNTNNQSETGHLIGFVKSDYTCNNGKTKAFNNALQSQNNDFKDFVVTNEDFDLCPIYFNHNLRKHADVFP</sequence>
<dbReference type="HAMAP" id="MF_03056">
    <property type="entry name" value="TRM82"/>
    <property type="match status" value="1"/>
</dbReference>
<keyword evidence="4 6" id="KW-0677">Repeat</keyword>
<comment type="function">
    <text evidence="6">Required for the formation of N(7)-methylguanine at position 46 (m7G46) in tRNA. In the complex, it is required to stabilize and induce conformational changes of the catalytic subunit.</text>
</comment>
<dbReference type="InterPro" id="IPR036322">
    <property type="entry name" value="WD40_repeat_dom_sf"/>
</dbReference>
<reference evidence="8" key="1">
    <citation type="journal article" date="2016" name="Proc. Natl. Acad. Sci. U.S.A.">
        <title>Comparative genomics of biotechnologically important yeasts.</title>
        <authorList>
            <person name="Riley R."/>
            <person name="Haridas S."/>
            <person name="Wolfe K.H."/>
            <person name="Lopes M.R."/>
            <person name="Hittinger C.T."/>
            <person name="Goeker M."/>
            <person name="Salamov A.A."/>
            <person name="Wisecaver J.H."/>
            <person name="Long T.M."/>
            <person name="Calvey C.H."/>
            <person name="Aerts A.L."/>
            <person name="Barry K.W."/>
            <person name="Choi C."/>
            <person name="Clum A."/>
            <person name="Coughlan A.Y."/>
            <person name="Deshpande S."/>
            <person name="Douglass A.P."/>
            <person name="Hanson S.J."/>
            <person name="Klenk H.-P."/>
            <person name="LaButti K.M."/>
            <person name="Lapidus A."/>
            <person name="Lindquist E.A."/>
            <person name="Lipzen A.M."/>
            <person name="Meier-Kolthoff J.P."/>
            <person name="Ohm R.A."/>
            <person name="Otillar R.P."/>
            <person name="Pangilinan J.L."/>
            <person name="Peng Y."/>
            <person name="Rokas A."/>
            <person name="Rosa C.A."/>
            <person name="Scheuner C."/>
            <person name="Sibirny A.A."/>
            <person name="Slot J.C."/>
            <person name="Stielow J.B."/>
            <person name="Sun H."/>
            <person name="Kurtzman C.P."/>
            <person name="Blackwell M."/>
            <person name="Grigoriev I.V."/>
            <person name="Jeffries T.W."/>
        </authorList>
    </citation>
    <scope>NUCLEOTIDE SEQUENCE [LARGE SCALE GENOMIC DNA]</scope>
    <source>
        <strain evidence="8">NRRL Y-1626</strain>
    </source>
</reference>
<dbReference type="GO" id="GO:0005634">
    <property type="term" value="C:nucleus"/>
    <property type="evidence" value="ECO:0007669"/>
    <property type="project" value="UniProtKB-SubCell"/>
</dbReference>
<dbReference type="GO" id="GO:0005829">
    <property type="term" value="C:cytosol"/>
    <property type="evidence" value="ECO:0007669"/>
    <property type="project" value="TreeGrafter"/>
</dbReference>
<comment type="similarity">
    <text evidence="6">Belongs to the WD repeat TRM82 family.</text>
</comment>
<dbReference type="EMBL" id="LXPE01000003">
    <property type="protein sequence ID" value="OBA28486.1"/>
    <property type="molecule type" value="Genomic_DNA"/>
</dbReference>
<evidence type="ECO:0000256" key="2">
    <source>
        <dbReference type="ARBA" id="ARBA00022574"/>
    </source>
</evidence>
<protein>
    <submittedName>
        <fullName evidence="7">Uncharacterized protein</fullName>
    </submittedName>
</protein>
<keyword evidence="5 6" id="KW-0539">Nucleus</keyword>
<gene>
    <name evidence="7" type="ORF">HANVADRAFT_54871</name>
</gene>
<evidence type="ECO:0000313" key="8">
    <source>
        <dbReference type="Proteomes" id="UP000092321"/>
    </source>
</evidence>
<dbReference type="Proteomes" id="UP000092321">
    <property type="component" value="Unassembled WGS sequence"/>
</dbReference>
<dbReference type="OrthoDB" id="339900at2759"/>
<evidence type="ECO:0000256" key="1">
    <source>
        <dbReference type="ARBA" id="ARBA00004123"/>
    </source>
</evidence>